<organism evidence="2 3">
    <name type="scientific">Sulfitobacter indolifex HEL-45</name>
    <dbReference type="NCBI Taxonomy" id="391624"/>
    <lineage>
        <taxon>Bacteria</taxon>
        <taxon>Pseudomonadati</taxon>
        <taxon>Pseudomonadota</taxon>
        <taxon>Alphaproteobacteria</taxon>
        <taxon>Rhodobacterales</taxon>
        <taxon>Roseobacteraceae</taxon>
        <taxon>Sulfitobacter</taxon>
    </lineage>
</organism>
<name>A0ABM9X953_9RHOB</name>
<dbReference type="RefSeq" id="WP_007118119.1">
    <property type="nucleotide sequence ID" value="NZ_ABID01000001.1"/>
</dbReference>
<comment type="caution">
    <text evidence="2">The sequence shown here is derived from an EMBL/GenBank/DDBJ whole genome shotgun (WGS) entry which is preliminary data.</text>
</comment>
<keyword evidence="3" id="KW-1185">Reference proteome</keyword>
<keyword evidence="1" id="KW-0472">Membrane</keyword>
<feature type="transmembrane region" description="Helical" evidence="1">
    <location>
        <begin position="12"/>
        <end position="42"/>
    </location>
</feature>
<reference evidence="2 3" key="1">
    <citation type="submission" date="2007-11" db="EMBL/GenBank/DDBJ databases">
        <authorList>
            <person name="Wagner-Dobler I."/>
            <person name="Ferriera S."/>
            <person name="Johnson J."/>
            <person name="Kravitz S."/>
            <person name="Beeson K."/>
            <person name="Sutton G."/>
            <person name="Rogers Y.-H."/>
            <person name="Friedman R."/>
            <person name="Frazier M."/>
            <person name="Venter J.C."/>
        </authorList>
    </citation>
    <scope>NUCLEOTIDE SEQUENCE [LARGE SCALE GENOMIC DNA]</scope>
    <source>
        <strain evidence="2 3">HEL-45</strain>
    </source>
</reference>
<evidence type="ECO:0000313" key="3">
    <source>
        <dbReference type="Proteomes" id="UP000003257"/>
    </source>
</evidence>
<accession>A0ABM9X953</accession>
<proteinExistence type="predicted"/>
<sequence>MTALDNIREDFFWFPSAVVWIGELVANLSPLIGLMGAIYLYYKKEEASRYAENRRERITLYRGFMAQVEKSTAVFQRDKTENWHLHEEIRKLWALQSEIALVGSDAAIEASAHVVTAINDLFLSEDGCVISRDGETRTTWGNVVFAGKDATQKLREDLDK</sequence>
<dbReference type="EMBL" id="ABID01000001">
    <property type="protein sequence ID" value="EDQ06050.1"/>
    <property type="molecule type" value="Genomic_DNA"/>
</dbReference>
<gene>
    <name evidence="2" type="ORF">OIHEL45_04530</name>
</gene>
<protein>
    <submittedName>
        <fullName evidence="2">Uncharacterized protein</fullName>
    </submittedName>
</protein>
<dbReference type="Proteomes" id="UP000003257">
    <property type="component" value="Unassembled WGS sequence"/>
</dbReference>
<keyword evidence="1" id="KW-0812">Transmembrane</keyword>
<evidence type="ECO:0000313" key="2">
    <source>
        <dbReference type="EMBL" id="EDQ06050.1"/>
    </source>
</evidence>
<evidence type="ECO:0000256" key="1">
    <source>
        <dbReference type="SAM" id="Phobius"/>
    </source>
</evidence>
<keyword evidence="1" id="KW-1133">Transmembrane helix</keyword>